<gene>
    <name evidence="2" type="ORF">KIW84_041994</name>
</gene>
<sequence length="84" mass="9351">MPILWLWLFLLQSHLVFFSIHMQRQLYLFFAKRIVNCIAVGAGIAGRMTCAASLFDVVTKDSEKRKVSTGGAHIKMNVTPGLGV</sequence>
<accession>A0A9D5ASG2</accession>
<dbReference type="Proteomes" id="UP001058974">
    <property type="component" value="Chromosome 4"/>
</dbReference>
<feature type="chain" id="PRO_5038942579" description="Secreted protein" evidence="1">
    <location>
        <begin position="19"/>
        <end position="84"/>
    </location>
</feature>
<proteinExistence type="predicted"/>
<dbReference type="EMBL" id="JAMSHJ010000004">
    <property type="protein sequence ID" value="KAI5417204.1"/>
    <property type="molecule type" value="Genomic_DNA"/>
</dbReference>
<keyword evidence="3" id="KW-1185">Reference proteome</keyword>
<evidence type="ECO:0000313" key="3">
    <source>
        <dbReference type="Proteomes" id="UP001058974"/>
    </source>
</evidence>
<dbReference type="AlphaFoldDB" id="A0A9D5ASG2"/>
<feature type="signal peptide" evidence="1">
    <location>
        <begin position="1"/>
        <end position="18"/>
    </location>
</feature>
<evidence type="ECO:0008006" key="4">
    <source>
        <dbReference type="Google" id="ProtNLM"/>
    </source>
</evidence>
<organism evidence="2 3">
    <name type="scientific">Pisum sativum</name>
    <name type="common">Garden pea</name>
    <name type="synonym">Lathyrus oleraceus</name>
    <dbReference type="NCBI Taxonomy" id="3888"/>
    <lineage>
        <taxon>Eukaryota</taxon>
        <taxon>Viridiplantae</taxon>
        <taxon>Streptophyta</taxon>
        <taxon>Embryophyta</taxon>
        <taxon>Tracheophyta</taxon>
        <taxon>Spermatophyta</taxon>
        <taxon>Magnoliopsida</taxon>
        <taxon>eudicotyledons</taxon>
        <taxon>Gunneridae</taxon>
        <taxon>Pentapetalae</taxon>
        <taxon>rosids</taxon>
        <taxon>fabids</taxon>
        <taxon>Fabales</taxon>
        <taxon>Fabaceae</taxon>
        <taxon>Papilionoideae</taxon>
        <taxon>50 kb inversion clade</taxon>
        <taxon>NPAAA clade</taxon>
        <taxon>Hologalegina</taxon>
        <taxon>IRL clade</taxon>
        <taxon>Fabeae</taxon>
        <taxon>Lathyrus</taxon>
    </lineage>
</organism>
<evidence type="ECO:0000256" key="1">
    <source>
        <dbReference type="SAM" id="SignalP"/>
    </source>
</evidence>
<evidence type="ECO:0000313" key="2">
    <source>
        <dbReference type="EMBL" id="KAI5417204.1"/>
    </source>
</evidence>
<keyword evidence="1" id="KW-0732">Signal</keyword>
<reference evidence="2 3" key="1">
    <citation type="journal article" date="2022" name="Nat. Genet.">
        <title>Improved pea reference genome and pan-genome highlight genomic features and evolutionary characteristics.</title>
        <authorList>
            <person name="Yang T."/>
            <person name="Liu R."/>
            <person name="Luo Y."/>
            <person name="Hu S."/>
            <person name="Wang D."/>
            <person name="Wang C."/>
            <person name="Pandey M.K."/>
            <person name="Ge S."/>
            <person name="Xu Q."/>
            <person name="Li N."/>
            <person name="Li G."/>
            <person name="Huang Y."/>
            <person name="Saxena R.K."/>
            <person name="Ji Y."/>
            <person name="Li M."/>
            <person name="Yan X."/>
            <person name="He Y."/>
            <person name="Liu Y."/>
            <person name="Wang X."/>
            <person name="Xiang C."/>
            <person name="Varshney R.K."/>
            <person name="Ding H."/>
            <person name="Gao S."/>
            <person name="Zong X."/>
        </authorList>
    </citation>
    <scope>NUCLEOTIDE SEQUENCE [LARGE SCALE GENOMIC DNA]</scope>
    <source>
        <strain evidence="2 3">cv. Zhongwan 6</strain>
    </source>
</reference>
<dbReference type="Gramene" id="Psat04G0199400-T1">
    <property type="protein sequence ID" value="KAI5417204.1"/>
    <property type="gene ID" value="KIW84_041994"/>
</dbReference>
<name>A0A9D5ASG2_PEA</name>
<comment type="caution">
    <text evidence="2">The sequence shown here is derived from an EMBL/GenBank/DDBJ whole genome shotgun (WGS) entry which is preliminary data.</text>
</comment>
<protein>
    <recommendedName>
        <fullName evidence="4">Secreted protein</fullName>
    </recommendedName>
</protein>